<keyword evidence="5" id="KW-0633">Potassium transport</keyword>
<evidence type="ECO:0000256" key="8">
    <source>
        <dbReference type="ARBA" id="ARBA00023065"/>
    </source>
</evidence>
<name>A0A6G7J1Q9_9FLAO</name>
<sequence>MNITIENIILIGSILLLVSIVAGKTGYRFGVPTLLLFLSIGMLAGSDGIGGIYFDNPKIAQFVGVVSLNFILFSGGLDTNWQSVKPVLKEGVMLSTVGVLLTAVGLGYFVYLITDFSLYESLLLGAIVSSTDAAAVFSILRGKNLALKKNLRPTLELESGSNDPMAYVLTIAFLTLVQFPEKNILSVLPMFFLQMALGGAAGFLFGKLSKIIINTLQLDFEGLYPVLTIALMFITFSATDFIGGNGFLAIYICSVYLGNQNLIHKKTIMRMFDGLAWLMQIVLFLTLGLLVFPTQVIPFIGIGLLISLFLIFVARPLAVMLSLLPFKMKMRRRFYISWVGLRGAVPIVFATYPLLAGIDKANVIFNIVFFVSITSVLIQGSTLSVVAKWLHVGLPESVKPLSPTDELLSEHPKAIMKEITISSACPATGEKIVNLNFPKKAIIAMIQRNGNYLTPNGSTILEANDTLVVLTDKPEILDKVYTSLSMPMAKDNVAEEAT</sequence>
<evidence type="ECO:0000259" key="11">
    <source>
        <dbReference type="PROSITE" id="PS51202"/>
    </source>
</evidence>
<dbReference type="EMBL" id="CP049616">
    <property type="protein sequence ID" value="QII44706.1"/>
    <property type="molecule type" value="Genomic_DNA"/>
</dbReference>
<keyword evidence="9 10" id="KW-0472">Membrane</keyword>
<feature type="transmembrane region" description="Helical" evidence="10">
    <location>
        <begin position="275"/>
        <end position="293"/>
    </location>
</feature>
<evidence type="ECO:0000256" key="10">
    <source>
        <dbReference type="SAM" id="Phobius"/>
    </source>
</evidence>
<feature type="transmembrane region" description="Helical" evidence="10">
    <location>
        <begin position="6"/>
        <end position="22"/>
    </location>
</feature>
<dbReference type="KEGG" id="mut:GVT53_08430"/>
<keyword evidence="6 10" id="KW-0812">Transmembrane</keyword>
<keyword evidence="5" id="KW-0630">Potassium</keyword>
<evidence type="ECO:0000256" key="7">
    <source>
        <dbReference type="ARBA" id="ARBA00022989"/>
    </source>
</evidence>
<dbReference type="GO" id="GO:0005886">
    <property type="term" value="C:plasma membrane"/>
    <property type="evidence" value="ECO:0007669"/>
    <property type="project" value="UniProtKB-SubCell"/>
</dbReference>
<dbReference type="InterPro" id="IPR006037">
    <property type="entry name" value="RCK_C"/>
</dbReference>
<evidence type="ECO:0000256" key="6">
    <source>
        <dbReference type="ARBA" id="ARBA00022692"/>
    </source>
</evidence>
<dbReference type="Pfam" id="PF02080">
    <property type="entry name" value="TrkA_C"/>
    <property type="match status" value="1"/>
</dbReference>
<dbReference type="Proteomes" id="UP000502928">
    <property type="component" value="Chromosome"/>
</dbReference>
<dbReference type="GO" id="GO:1902600">
    <property type="term" value="P:proton transmembrane transport"/>
    <property type="evidence" value="ECO:0007669"/>
    <property type="project" value="InterPro"/>
</dbReference>
<feature type="transmembrane region" description="Helical" evidence="10">
    <location>
        <begin position="335"/>
        <end position="355"/>
    </location>
</feature>
<keyword evidence="7 10" id="KW-1133">Transmembrane helix</keyword>
<accession>A0A6G7J1Q9</accession>
<feature type="transmembrane region" description="Helical" evidence="10">
    <location>
        <begin position="299"/>
        <end position="323"/>
    </location>
</feature>
<dbReference type="RefSeq" id="WP_166248239.1">
    <property type="nucleotide sequence ID" value="NZ_CP049616.1"/>
</dbReference>
<dbReference type="InterPro" id="IPR036721">
    <property type="entry name" value="RCK_C_sf"/>
</dbReference>
<evidence type="ECO:0000313" key="13">
    <source>
        <dbReference type="Proteomes" id="UP000502928"/>
    </source>
</evidence>
<evidence type="ECO:0000256" key="4">
    <source>
        <dbReference type="ARBA" id="ARBA00022475"/>
    </source>
</evidence>
<keyword evidence="2" id="KW-0813">Transport</keyword>
<evidence type="ECO:0000256" key="1">
    <source>
        <dbReference type="ARBA" id="ARBA00004651"/>
    </source>
</evidence>
<dbReference type="Pfam" id="PF00999">
    <property type="entry name" value="Na_H_Exchanger"/>
    <property type="match status" value="1"/>
</dbReference>
<dbReference type="SUPFAM" id="SSF116726">
    <property type="entry name" value="TrkA C-terminal domain-like"/>
    <property type="match status" value="1"/>
</dbReference>
<feature type="transmembrane region" description="Helical" evidence="10">
    <location>
        <begin position="91"/>
        <end position="113"/>
    </location>
</feature>
<feature type="transmembrane region" description="Helical" evidence="10">
    <location>
        <begin position="59"/>
        <end position="79"/>
    </location>
</feature>
<reference evidence="12 13" key="1">
    <citation type="submission" date="2020-02" db="EMBL/GenBank/DDBJ databases">
        <title>Complete genome of Muricauda sp. 501str8.</title>
        <authorList>
            <person name="Dong B."/>
            <person name="Zhu S."/>
            <person name="Yang J."/>
            <person name="Chen J."/>
        </authorList>
    </citation>
    <scope>NUCLEOTIDE SEQUENCE [LARGE SCALE GENOMIC DNA]</scope>
    <source>
        <strain evidence="12 13">501str8</strain>
    </source>
</reference>
<feature type="transmembrane region" description="Helical" evidence="10">
    <location>
        <begin position="367"/>
        <end position="390"/>
    </location>
</feature>
<feature type="transmembrane region" description="Helical" evidence="10">
    <location>
        <begin position="119"/>
        <end position="140"/>
    </location>
</feature>
<evidence type="ECO:0000256" key="9">
    <source>
        <dbReference type="ARBA" id="ARBA00023136"/>
    </source>
</evidence>
<dbReference type="PANTHER" id="PTHR32507">
    <property type="entry name" value="NA(+)/H(+) ANTIPORTER 1"/>
    <property type="match status" value="1"/>
</dbReference>
<feature type="domain" description="RCK C-terminal" evidence="11">
    <location>
        <begin position="404"/>
        <end position="486"/>
    </location>
</feature>
<keyword evidence="13" id="KW-1185">Reference proteome</keyword>
<proteinExistence type="predicted"/>
<dbReference type="GO" id="GO:0006813">
    <property type="term" value="P:potassium ion transport"/>
    <property type="evidence" value="ECO:0007669"/>
    <property type="project" value="UniProtKB-KW"/>
</dbReference>
<feature type="transmembrane region" description="Helical" evidence="10">
    <location>
        <begin position="34"/>
        <end position="53"/>
    </location>
</feature>
<dbReference type="Gene3D" id="3.30.70.1450">
    <property type="entry name" value="Regulator of K+ conductance, C-terminal domain"/>
    <property type="match status" value="1"/>
</dbReference>
<dbReference type="InterPro" id="IPR038770">
    <property type="entry name" value="Na+/solute_symporter_sf"/>
</dbReference>
<dbReference type="NCBIfam" id="NF003715">
    <property type="entry name" value="PRK05326.1-2"/>
    <property type="match status" value="1"/>
</dbReference>
<evidence type="ECO:0000313" key="12">
    <source>
        <dbReference type="EMBL" id="QII44706.1"/>
    </source>
</evidence>
<dbReference type="AlphaFoldDB" id="A0A6G7J1Q9"/>
<dbReference type="GO" id="GO:0015297">
    <property type="term" value="F:antiporter activity"/>
    <property type="evidence" value="ECO:0007669"/>
    <property type="project" value="UniProtKB-KW"/>
</dbReference>
<gene>
    <name evidence="12" type="ORF">GVT53_08430</name>
</gene>
<keyword evidence="8" id="KW-0406">Ion transport</keyword>
<keyword evidence="3" id="KW-0050">Antiport</keyword>
<evidence type="ECO:0000256" key="2">
    <source>
        <dbReference type="ARBA" id="ARBA00022448"/>
    </source>
</evidence>
<keyword evidence="4" id="KW-1003">Cell membrane</keyword>
<organism evidence="12 13">
    <name type="scientific">Flagellimonas oceani</name>
    <dbReference type="NCBI Taxonomy" id="2698672"/>
    <lineage>
        <taxon>Bacteria</taxon>
        <taxon>Pseudomonadati</taxon>
        <taxon>Bacteroidota</taxon>
        <taxon>Flavobacteriia</taxon>
        <taxon>Flavobacteriales</taxon>
        <taxon>Flavobacteriaceae</taxon>
        <taxon>Flagellimonas</taxon>
    </lineage>
</organism>
<comment type="subcellular location">
    <subcellularLocation>
        <location evidence="1">Cell membrane</location>
        <topology evidence="1">Multi-pass membrane protein</topology>
    </subcellularLocation>
</comment>
<dbReference type="PROSITE" id="PS51202">
    <property type="entry name" value="RCK_C"/>
    <property type="match status" value="1"/>
</dbReference>
<evidence type="ECO:0000256" key="5">
    <source>
        <dbReference type="ARBA" id="ARBA00022538"/>
    </source>
</evidence>
<feature type="transmembrane region" description="Helical" evidence="10">
    <location>
        <begin position="185"/>
        <end position="206"/>
    </location>
</feature>
<dbReference type="NCBIfam" id="NF003716">
    <property type="entry name" value="PRK05326.1-3"/>
    <property type="match status" value="1"/>
</dbReference>
<evidence type="ECO:0000256" key="3">
    <source>
        <dbReference type="ARBA" id="ARBA00022449"/>
    </source>
</evidence>
<dbReference type="PANTHER" id="PTHR32507:SF7">
    <property type="entry name" value="K(+)_H(+) ANTIPORTER NHAP2"/>
    <property type="match status" value="1"/>
</dbReference>
<dbReference type="InterPro" id="IPR006153">
    <property type="entry name" value="Cation/H_exchanger_TM"/>
</dbReference>
<dbReference type="Gene3D" id="1.20.1530.20">
    <property type="match status" value="1"/>
</dbReference>
<protein>
    <submittedName>
        <fullName evidence="12">Potassium/proton antiporter</fullName>
    </submittedName>
</protein>
<dbReference type="GO" id="GO:0008324">
    <property type="term" value="F:monoatomic cation transmembrane transporter activity"/>
    <property type="evidence" value="ECO:0007669"/>
    <property type="project" value="InterPro"/>
</dbReference>